<feature type="transmembrane region" description="Helical" evidence="7">
    <location>
        <begin position="64"/>
        <end position="91"/>
    </location>
</feature>
<feature type="region of interest" description="Disordered" evidence="6">
    <location>
        <begin position="349"/>
        <end position="369"/>
    </location>
</feature>
<evidence type="ECO:0000256" key="6">
    <source>
        <dbReference type="SAM" id="MobiDB-lite"/>
    </source>
</evidence>
<dbReference type="Pfam" id="PF05425">
    <property type="entry name" value="CopD"/>
    <property type="match status" value="1"/>
</dbReference>
<proteinExistence type="predicted"/>
<feature type="transmembrane region" description="Helical" evidence="7">
    <location>
        <begin position="182"/>
        <end position="201"/>
    </location>
</feature>
<comment type="caution">
    <text evidence="9">The sequence shown here is derived from an EMBL/GenBank/DDBJ whole genome shotgun (WGS) entry which is preliminary data.</text>
</comment>
<accession>A0ABT9ICK4</accession>
<gene>
    <name evidence="9" type="ORF">QOZ88_11670</name>
</gene>
<comment type="subcellular location">
    <subcellularLocation>
        <location evidence="1">Cell membrane</location>
        <topology evidence="1">Multi-pass membrane protein</topology>
    </subcellularLocation>
</comment>
<name>A0ABT9ICK4_9ACTN</name>
<dbReference type="InterPro" id="IPR032694">
    <property type="entry name" value="CopC/D"/>
</dbReference>
<evidence type="ECO:0000256" key="3">
    <source>
        <dbReference type="ARBA" id="ARBA00022692"/>
    </source>
</evidence>
<feature type="transmembrane region" description="Helical" evidence="7">
    <location>
        <begin position="112"/>
        <end position="131"/>
    </location>
</feature>
<feature type="transmembrane region" description="Helical" evidence="7">
    <location>
        <begin position="207"/>
        <end position="232"/>
    </location>
</feature>
<feature type="transmembrane region" description="Helical" evidence="7">
    <location>
        <begin position="324"/>
        <end position="344"/>
    </location>
</feature>
<dbReference type="PANTHER" id="PTHR34820">
    <property type="entry name" value="INNER MEMBRANE PROTEIN YEBZ"/>
    <property type="match status" value="1"/>
</dbReference>
<keyword evidence="4 7" id="KW-1133">Transmembrane helix</keyword>
<dbReference type="InterPro" id="IPR008457">
    <property type="entry name" value="Cu-R_CopD_dom"/>
</dbReference>
<dbReference type="Proteomes" id="UP001233673">
    <property type="component" value="Unassembled WGS sequence"/>
</dbReference>
<evidence type="ECO:0000313" key="10">
    <source>
        <dbReference type="Proteomes" id="UP001233673"/>
    </source>
</evidence>
<keyword evidence="3 7" id="KW-0812">Transmembrane</keyword>
<evidence type="ECO:0000256" key="4">
    <source>
        <dbReference type="ARBA" id="ARBA00022989"/>
    </source>
</evidence>
<evidence type="ECO:0000256" key="5">
    <source>
        <dbReference type="ARBA" id="ARBA00023136"/>
    </source>
</evidence>
<reference evidence="10" key="1">
    <citation type="submission" date="2023-05" db="EMBL/GenBank/DDBJ databases">
        <title>Draft genome of Pseudofrankia sp. BMG5.37.</title>
        <authorList>
            <person name="Gtari M."/>
            <person name="Ghodhbane F."/>
            <person name="Sbissi I."/>
        </authorList>
    </citation>
    <scope>NUCLEOTIDE SEQUENCE [LARGE SCALE GENOMIC DNA]</scope>
    <source>
        <strain evidence="10">BMG 814</strain>
    </source>
</reference>
<evidence type="ECO:0000256" key="2">
    <source>
        <dbReference type="ARBA" id="ARBA00022475"/>
    </source>
</evidence>
<sequence>MTGTVSVAPAPATGAIGRPPRIGLALVLTGAGLAALLVGALVVGGGAPEADPAELSGGGALVGWGLPLVTLVGRIAAVGTVGTLLLAAVLLPGRAGLPVEFRRALRAASAWALVWAGATALGALLTVSRLVGTSPTSLTWSPLRVFLEDTGAGRAALLVVALTALVGVAARRSTGVPAAASLLLVAGAALVVPAVLSGHSATAEDHLLAVTALGVHVVAATAWVGGLLALLVHAHHGAATSEAARRFSRLALVCFLATAASGLLAAGLLLGGTAGALAALGTGYGALLLAKTAGLTVLGVLGALHRRHTLPRLRAGDGRDFRRFAAGEVVLMLATVALAVALAASPPPAGAERTAAPTTAPAAGADPMAGHDHGELSVAVLVDDERFHVAGPVAPGSRVTVFNSSAAEVTLTAADGSFDVVVPSGTLTTFLAPAEPGPHPFASRHSPGYADVLVVE</sequence>
<evidence type="ECO:0000259" key="8">
    <source>
        <dbReference type="Pfam" id="PF05425"/>
    </source>
</evidence>
<organism evidence="9 10">
    <name type="scientific">Blastococcus carthaginiensis</name>
    <dbReference type="NCBI Taxonomy" id="3050034"/>
    <lineage>
        <taxon>Bacteria</taxon>
        <taxon>Bacillati</taxon>
        <taxon>Actinomycetota</taxon>
        <taxon>Actinomycetes</taxon>
        <taxon>Geodermatophilales</taxon>
        <taxon>Geodermatophilaceae</taxon>
        <taxon>Blastococcus</taxon>
    </lineage>
</organism>
<feature type="transmembrane region" description="Helical" evidence="7">
    <location>
        <begin position="284"/>
        <end position="304"/>
    </location>
</feature>
<feature type="compositionally biased region" description="Low complexity" evidence="6">
    <location>
        <begin position="349"/>
        <end position="368"/>
    </location>
</feature>
<feature type="transmembrane region" description="Helical" evidence="7">
    <location>
        <begin position="252"/>
        <end position="278"/>
    </location>
</feature>
<keyword evidence="2" id="KW-1003">Cell membrane</keyword>
<protein>
    <submittedName>
        <fullName evidence="9">CopD family protein</fullName>
    </submittedName>
</protein>
<keyword evidence="5 7" id="KW-0472">Membrane</keyword>
<feature type="domain" description="Copper resistance protein D" evidence="8">
    <location>
        <begin position="242"/>
        <end position="342"/>
    </location>
</feature>
<feature type="transmembrane region" description="Helical" evidence="7">
    <location>
        <begin position="22"/>
        <end position="44"/>
    </location>
</feature>
<feature type="transmembrane region" description="Helical" evidence="7">
    <location>
        <begin position="151"/>
        <end position="170"/>
    </location>
</feature>
<dbReference type="PANTHER" id="PTHR34820:SF4">
    <property type="entry name" value="INNER MEMBRANE PROTEIN YEBZ"/>
    <property type="match status" value="1"/>
</dbReference>
<evidence type="ECO:0000256" key="1">
    <source>
        <dbReference type="ARBA" id="ARBA00004651"/>
    </source>
</evidence>
<keyword evidence="10" id="KW-1185">Reference proteome</keyword>
<evidence type="ECO:0000256" key="7">
    <source>
        <dbReference type="SAM" id="Phobius"/>
    </source>
</evidence>
<evidence type="ECO:0000313" key="9">
    <source>
        <dbReference type="EMBL" id="MDP5183298.1"/>
    </source>
</evidence>
<dbReference type="RefSeq" id="WP_305999936.1">
    <property type="nucleotide sequence ID" value="NZ_JASNFN010000012.1"/>
</dbReference>
<dbReference type="EMBL" id="JASNFN010000012">
    <property type="protein sequence ID" value="MDP5183298.1"/>
    <property type="molecule type" value="Genomic_DNA"/>
</dbReference>